<protein>
    <recommendedName>
        <fullName evidence="3">Haloacid dehalogenase domain protein hydrolase</fullName>
    </recommendedName>
</protein>
<dbReference type="Pfam" id="PF12710">
    <property type="entry name" value="HAD"/>
    <property type="match status" value="1"/>
</dbReference>
<dbReference type="InterPro" id="IPR036412">
    <property type="entry name" value="HAD-like_sf"/>
</dbReference>
<reference evidence="1 2" key="1">
    <citation type="journal article" date="2011" name="J. Bacteriol.">
        <title>Genome sequence of the mercury-methylating and pleomorphic Desulfovibrio africanus Strain Walvis Bay.</title>
        <authorList>
            <person name="Brown S.D."/>
            <person name="Wall J.D."/>
            <person name="Kucken A.M."/>
            <person name="Gilmour C.C."/>
            <person name="Podar M."/>
            <person name="Brandt C.C."/>
            <person name="Teshima H."/>
            <person name="Detter J.C."/>
            <person name="Han C.S."/>
            <person name="Land M.L."/>
            <person name="Lucas S."/>
            <person name="Han J."/>
            <person name="Pennacchio L."/>
            <person name="Nolan M."/>
            <person name="Pitluck S."/>
            <person name="Woyke T."/>
            <person name="Goodwin L."/>
            <person name="Palumbo A.V."/>
            <person name="Elias D.A."/>
        </authorList>
    </citation>
    <scope>NUCLEOTIDE SEQUENCE [LARGE SCALE GENOMIC DNA]</scope>
    <source>
        <strain evidence="1 2">Walvis Bay</strain>
    </source>
</reference>
<dbReference type="EMBL" id="CP003221">
    <property type="protein sequence ID" value="EGJ50896.1"/>
    <property type="molecule type" value="Genomic_DNA"/>
</dbReference>
<evidence type="ECO:0000313" key="2">
    <source>
        <dbReference type="Proteomes" id="UP000007844"/>
    </source>
</evidence>
<dbReference type="eggNOG" id="COG0560">
    <property type="taxonomic scope" value="Bacteria"/>
</dbReference>
<dbReference type="Gene3D" id="3.90.1140.10">
    <property type="entry name" value="Cyclic phosphodiesterase"/>
    <property type="match status" value="1"/>
</dbReference>
<dbReference type="InterPro" id="IPR009097">
    <property type="entry name" value="Cyclic_Pdiesterase"/>
</dbReference>
<dbReference type="Pfam" id="PF13563">
    <property type="entry name" value="2_5_RNA_ligase2"/>
    <property type="match status" value="1"/>
</dbReference>
<dbReference type="Proteomes" id="UP000007844">
    <property type="component" value="Chromosome"/>
</dbReference>
<proteinExistence type="predicted"/>
<dbReference type="RefSeq" id="WP_014260591.1">
    <property type="nucleotide sequence ID" value="NC_016629.1"/>
</dbReference>
<dbReference type="SUPFAM" id="SSF55144">
    <property type="entry name" value="LigT-like"/>
    <property type="match status" value="1"/>
</dbReference>
<dbReference type="STRING" id="690850.Desaf_2577"/>
<dbReference type="HOGENOM" id="CLU_512616_0_0_7"/>
<accession>F3YZU1</accession>
<evidence type="ECO:0000313" key="1">
    <source>
        <dbReference type="EMBL" id="EGJ50896.1"/>
    </source>
</evidence>
<dbReference type="SUPFAM" id="SSF56784">
    <property type="entry name" value="HAD-like"/>
    <property type="match status" value="1"/>
</dbReference>
<dbReference type="KEGG" id="daf:Desaf_2577"/>
<dbReference type="CDD" id="cd01427">
    <property type="entry name" value="HAD_like"/>
    <property type="match status" value="1"/>
</dbReference>
<keyword evidence="2" id="KW-1185">Reference proteome</keyword>
<name>F3YZU1_DESAF</name>
<gene>
    <name evidence="1" type="ORF">Desaf_2577</name>
</gene>
<organism evidence="1 2">
    <name type="scientific">Desulfocurvibacter africanus subsp. africanus str. Walvis Bay</name>
    <dbReference type="NCBI Taxonomy" id="690850"/>
    <lineage>
        <taxon>Bacteria</taxon>
        <taxon>Pseudomonadati</taxon>
        <taxon>Thermodesulfobacteriota</taxon>
        <taxon>Desulfovibrionia</taxon>
        <taxon>Desulfovibrionales</taxon>
        <taxon>Desulfovibrionaceae</taxon>
        <taxon>Desulfocurvibacter</taxon>
    </lineage>
</organism>
<sequence>MSLIAINVLLDPDAATVERAQAVNARLREDYPDGFAFDANHAPHITILQRFVRTVDLEEVANAVAEVLRTEQSMKWETNATGYYDLAYKNLGLVGIVIEPTQDLRRLQQRIIDAIAPFAVEKGTGEAFAPRPDGGAISQPTVDYVNSFVGPRTGMNYHPHLTVGIGTRGFVDALKAEPFEAFTVRPVSVSLYQVGDYGVAQRKLHDLHRCADPLPSWNDSPAKQGILAFIAKVTEEGSPDFLPLEERIAVYDNDGTLWPENPMPFQAAFAIDELNRRILMEPELASDPMVQAALAGDYAKLLEGEHFDGLMRILALTHAGMTTDEFRDAVEAWFTSAKHPRYGRPYDELTYQPMQELLRHLRANGFKNFIVSGGGADFMRVWVERVYGIPPEQVVGSTARTAFELRDNGPILTKTLDYFVVNDKEGKPVGIHQFIGRRPAICCGNSDGDQAMLQYTTINNPRPSFGLIVHHTDNEREYAYDASTKSTGKLVEALKEAPKRGWLVVDMKQDWKTIFGPIRGNSCKCDVGSAS</sequence>
<evidence type="ECO:0008006" key="3">
    <source>
        <dbReference type="Google" id="ProtNLM"/>
    </source>
</evidence>
<dbReference type="Gene3D" id="3.40.50.1000">
    <property type="entry name" value="HAD superfamily/HAD-like"/>
    <property type="match status" value="1"/>
</dbReference>
<dbReference type="InterPro" id="IPR023214">
    <property type="entry name" value="HAD_sf"/>
</dbReference>
<dbReference type="AlphaFoldDB" id="F3YZU1"/>